<accession>A0AAV2LCB9</accession>
<sequence>MNQMPNINPVIRAGLVHQVTLLISPVGSQGVHSGTVNVADVPTGLSAPLSSHLDHLSARVMDWVQAQISCFKAHCQRRGG</sequence>
<keyword evidence="2" id="KW-1185">Reference proteome</keyword>
<dbReference type="EMBL" id="OZ035844">
    <property type="protein sequence ID" value="CAL1597832.1"/>
    <property type="molecule type" value="Genomic_DNA"/>
</dbReference>
<organism evidence="1 2">
    <name type="scientific">Knipowitschia caucasica</name>
    <name type="common">Caucasian dwarf goby</name>
    <name type="synonym">Pomatoschistus caucasicus</name>
    <dbReference type="NCBI Taxonomy" id="637954"/>
    <lineage>
        <taxon>Eukaryota</taxon>
        <taxon>Metazoa</taxon>
        <taxon>Chordata</taxon>
        <taxon>Craniata</taxon>
        <taxon>Vertebrata</taxon>
        <taxon>Euteleostomi</taxon>
        <taxon>Actinopterygii</taxon>
        <taxon>Neopterygii</taxon>
        <taxon>Teleostei</taxon>
        <taxon>Neoteleostei</taxon>
        <taxon>Acanthomorphata</taxon>
        <taxon>Gobiaria</taxon>
        <taxon>Gobiiformes</taxon>
        <taxon>Gobioidei</taxon>
        <taxon>Gobiidae</taxon>
        <taxon>Gobiinae</taxon>
        <taxon>Knipowitschia</taxon>
    </lineage>
</organism>
<protein>
    <submittedName>
        <fullName evidence="1">Uncharacterized protein</fullName>
    </submittedName>
</protein>
<evidence type="ECO:0000313" key="2">
    <source>
        <dbReference type="Proteomes" id="UP001497482"/>
    </source>
</evidence>
<dbReference type="AlphaFoldDB" id="A0AAV2LCB9"/>
<name>A0AAV2LCB9_KNICA</name>
<gene>
    <name evidence="1" type="ORF">KC01_LOCUS26315</name>
</gene>
<dbReference type="Proteomes" id="UP001497482">
    <property type="component" value="Chromosome 22"/>
</dbReference>
<evidence type="ECO:0000313" key="1">
    <source>
        <dbReference type="EMBL" id="CAL1597832.1"/>
    </source>
</evidence>
<proteinExistence type="predicted"/>
<reference evidence="1 2" key="1">
    <citation type="submission" date="2024-04" db="EMBL/GenBank/DDBJ databases">
        <authorList>
            <person name="Waldvogel A.-M."/>
            <person name="Schoenle A."/>
        </authorList>
    </citation>
    <scope>NUCLEOTIDE SEQUENCE [LARGE SCALE GENOMIC DNA]</scope>
</reference>